<dbReference type="EMBL" id="CP047225">
    <property type="protein sequence ID" value="QIW62614.1"/>
    <property type="molecule type" value="Genomic_DNA"/>
</dbReference>
<dbReference type="PANTHER" id="PTHR32502">
    <property type="entry name" value="N-ACETYLGALACTOSAMINE PERMEASE II COMPONENT-RELATED"/>
    <property type="match status" value="1"/>
</dbReference>
<gene>
    <name evidence="3" type="primary">manZ</name>
    <name evidence="2" type="ORF">GOQ20_04360</name>
    <name evidence="3" type="ORF">NCTC10183_00199</name>
</gene>
<evidence type="ECO:0000313" key="2">
    <source>
        <dbReference type="EMBL" id="QIW62614.1"/>
    </source>
</evidence>
<dbReference type="OrthoDB" id="9795582at2"/>
<protein>
    <submittedName>
        <fullName evidence="3">PTS system mannose-specific EIID component</fullName>
    </submittedName>
    <submittedName>
        <fullName evidence="2">PTS system mannose/fructose/sorbose family transporter subunit IID</fullName>
    </submittedName>
</protein>
<keyword evidence="1" id="KW-0812">Transmembrane</keyword>
<dbReference type="InterPro" id="IPR004704">
    <property type="entry name" value="PTS_IID_man"/>
</dbReference>
<dbReference type="AlphaFoldDB" id="A0A449A2J7"/>
<reference evidence="3 4" key="1">
    <citation type="submission" date="2019-01" db="EMBL/GenBank/DDBJ databases">
        <authorList>
            <consortium name="Pathogen Informatics"/>
        </authorList>
    </citation>
    <scope>NUCLEOTIDE SEQUENCE [LARGE SCALE GENOMIC DNA]</scope>
    <source>
        <strain evidence="3 4">NCTC10183</strain>
    </source>
</reference>
<name>A0A449A2J7_9BACT</name>
<reference evidence="2 5" key="2">
    <citation type="submission" date="2019-12" db="EMBL/GenBank/DDBJ databases">
        <title>Sequencing and analysis of the whole genome of Mycoplasma gallinaceum strain Peacock20181011.</title>
        <authorList>
            <person name="Liu X."/>
            <person name="Qin Z."/>
            <person name="Xu H."/>
        </authorList>
    </citation>
    <scope>NUCLEOTIDE SEQUENCE [LARGE SCALE GENOMIC DNA]</scope>
    <source>
        <strain evidence="2 5">Peacock20181011</strain>
    </source>
</reference>
<dbReference type="PANTHER" id="PTHR32502:SF23">
    <property type="entry name" value="TRANSPORT PROTEIN, PTS SYSTEM"/>
    <property type="match status" value="1"/>
</dbReference>
<keyword evidence="1" id="KW-1133">Transmembrane helix</keyword>
<evidence type="ECO:0000256" key="1">
    <source>
        <dbReference type="SAM" id="Phobius"/>
    </source>
</evidence>
<dbReference type="Pfam" id="PF03613">
    <property type="entry name" value="EIID-AGA"/>
    <property type="match status" value="1"/>
</dbReference>
<feature type="transmembrane region" description="Helical" evidence="1">
    <location>
        <begin position="119"/>
        <end position="142"/>
    </location>
</feature>
<evidence type="ECO:0000313" key="4">
    <source>
        <dbReference type="Proteomes" id="UP000290568"/>
    </source>
</evidence>
<accession>A0A449A2J7</accession>
<evidence type="ECO:0000313" key="5">
    <source>
        <dbReference type="Proteomes" id="UP000503310"/>
    </source>
</evidence>
<sequence length="290" mass="31727">MESNNKEFVQIQADNTLDSSKKLSIWLFIWISLRSYLLQNGFNYANFQGIGYANVIYPALKRIYGKGENLKKAVIANLEFFNSNSQTITLITSVHLSLLASGQSLDDARTIKMSLMGPLAGIGDSLTQFAIFPLISIIAIGFAQTGEILGPIVFLLGMNAILITVRLSLGILGYKLGEKVISKLATQMQTIIRISSMIGVAIIVALAVRLTKVNPALEFAQRLDAGSQGFEIKTVSVREIFNNIMPYLASGAWVIFIYMAVTKYKWTPYKVIIVTILVGLTCGVFGILGA</sequence>
<dbReference type="GO" id="GO:0009401">
    <property type="term" value="P:phosphoenolpyruvate-dependent sugar phosphotransferase system"/>
    <property type="evidence" value="ECO:0007669"/>
    <property type="project" value="InterPro"/>
</dbReference>
<dbReference type="EMBL" id="LR214950">
    <property type="protein sequence ID" value="VEU58448.1"/>
    <property type="molecule type" value="Genomic_DNA"/>
</dbReference>
<dbReference type="GO" id="GO:0005886">
    <property type="term" value="C:plasma membrane"/>
    <property type="evidence" value="ECO:0007669"/>
    <property type="project" value="TreeGrafter"/>
</dbReference>
<dbReference type="Proteomes" id="UP000503310">
    <property type="component" value="Chromosome"/>
</dbReference>
<keyword evidence="1" id="KW-0472">Membrane</keyword>
<dbReference type="Proteomes" id="UP000290568">
    <property type="component" value="Chromosome"/>
</dbReference>
<dbReference type="RefSeq" id="WP_129620116.1">
    <property type="nucleotide sequence ID" value="NZ_CP047225.1"/>
</dbReference>
<organism evidence="3 4">
    <name type="scientific">Mycoplasmopsis gallinacea</name>
    <dbReference type="NCBI Taxonomy" id="29556"/>
    <lineage>
        <taxon>Bacteria</taxon>
        <taxon>Bacillati</taxon>
        <taxon>Mycoplasmatota</taxon>
        <taxon>Mycoplasmoidales</taxon>
        <taxon>Metamycoplasmataceae</taxon>
        <taxon>Mycoplasmopsis</taxon>
    </lineage>
</organism>
<feature type="transmembrane region" description="Helical" evidence="1">
    <location>
        <begin position="148"/>
        <end position="169"/>
    </location>
</feature>
<feature type="transmembrane region" description="Helical" evidence="1">
    <location>
        <begin position="190"/>
        <end position="208"/>
    </location>
</feature>
<evidence type="ECO:0000313" key="3">
    <source>
        <dbReference type="EMBL" id="VEU58448.1"/>
    </source>
</evidence>
<feature type="transmembrane region" description="Helical" evidence="1">
    <location>
        <begin position="244"/>
        <end position="261"/>
    </location>
</feature>
<feature type="transmembrane region" description="Helical" evidence="1">
    <location>
        <begin position="268"/>
        <end position="288"/>
    </location>
</feature>
<keyword evidence="4" id="KW-1185">Reference proteome</keyword>
<proteinExistence type="predicted"/>
<dbReference type="PROSITE" id="PS51108">
    <property type="entry name" value="PTS_EIID"/>
    <property type="match status" value="1"/>
</dbReference>
<dbReference type="InterPro" id="IPR050303">
    <property type="entry name" value="GatZ_KbaZ_carbometab"/>
</dbReference>